<feature type="chain" id="PRO_5022201185" evidence="1">
    <location>
        <begin position="31"/>
        <end position="301"/>
    </location>
</feature>
<reference evidence="4 5" key="1">
    <citation type="submission" date="2019-02" db="EMBL/GenBank/DDBJ databases">
        <title>Deep-cultivation of Planctomycetes and their phenomic and genomic characterization uncovers novel biology.</title>
        <authorList>
            <person name="Wiegand S."/>
            <person name="Jogler M."/>
            <person name="Boedeker C."/>
            <person name="Pinto D."/>
            <person name="Vollmers J."/>
            <person name="Rivas-Marin E."/>
            <person name="Kohn T."/>
            <person name="Peeters S.H."/>
            <person name="Heuer A."/>
            <person name="Rast P."/>
            <person name="Oberbeckmann S."/>
            <person name="Bunk B."/>
            <person name="Jeske O."/>
            <person name="Meyerdierks A."/>
            <person name="Storesund J.E."/>
            <person name="Kallscheuer N."/>
            <person name="Luecker S."/>
            <person name="Lage O.M."/>
            <person name="Pohl T."/>
            <person name="Merkel B.J."/>
            <person name="Hornburger P."/>
            <person name="Mueller R.-W."/>
            <person name="Bruemmer F."/>
            <person name="Labrenz M."/>
            <person name="Spormann A.M."/>
            <person name="Op den Camp H."/>
            <person name="Overmann J."/>
            <person name="Amann R."/>
            <person name="Jetten M.S.M."/>
            <person name="Mascher T."/>
            <person name="Medema M.H."/>
            <person name="Devos D.P."/>
            <person name="Kaster A.-K."/>
            <person name="Ovreas L."/>
            <person name="Rohde M."/>
            <person name="Galperin M.Y."/>
            <person name="Jogler C."/>
        </authorList>
    </citation>
    <scope>NUCLEOTIDE SEQUENCE [LARGE SCALE GENOMIC DNA]</scope>
    <source>
        <strain evidence="4 5">SV_7m_r</strain>
    </source>
</reference>
<gene>
    <name evidence="4" type="primary">mdtE_1</name>
    <name evidence="4" type="ORF">SV7mr_39830</name>
</gene>
<dbReference type="Gene3D" id="1.10.287.470">
    <property type="entry name" value="Helix hairpin bin"/>
    <property type="match status" value="1"/>
</dbReference>
<dbReference type="InterPro" id="IPR058625">
    <property type="entry name" value="MdtA-like_BSH"/>
</dbReference>
<dbReference type="PANTHER" id="PTHR30469">
    <property type="entry name" value="MULTIDRUG RESISTANCE PROTEIN MDTA"/>
    <property type="match status" value="1"/>
</dbReference>
<feature type="signal peptide" evidence="1">
    <location>
        <begin position="1"/>
        <end position="30"/>
    </location>
</feature>
<feature type="domain" description="Multidrug resistance protein MdtA-like barrel-sandwich hybrid" evidence="2">
    <location>
        <begin position="50"/>
        <end position="214"/>
    </location>
</feature>
<protein>
    <submittedName>
        <fullName evidence="4">Multidrug resistance protein MdtE</fullName>
    </submittedName>
</protein>
<evidence type="ECO:0000259" key="3">
    <source>
        <dbReference type="Pfam" id="PF25944"/>
    </source>
</evidence>
<name>A0A517SZ70_9BACT</name>
<evidence type="ECO:0000313" key="4">
    <source>
        <dbReference type="EMBL" id="QDT61447.1"/>
    </source>
</evidence>
<dbReference type="Proteomes" id="UP000315003">
    <property type="component" value="Chromosome"/>
</dbReference>
<evidence type="ECO:0000259" key="2">
    <source>
        <dbReference type="Pfam" id="PF25917"/>
    </source>
</evidence>
<dbReference type="GO" id="GO:1990281">
    <property type="term" value="C:efflux pump complex"/>
    <property type="evidence" value="ECO:0007669"/>
    <property type="project" value="TreeGrafter"/>
</dbReference>
<evidence type="ECO:0000256" key="1">
    <source>
        <dbReference type="SAM" id="SignalP"/>
    </source>
</evidence>
<dbReference type="GO" id="GO:0015562">
    <property type="term" value="F:efflux transmembrane transporter activity"/>
    <property type="evidence" value="ECO:0007669"/>
    <property type="project" value="TreeGrafter"/>
</dbReference>
<feature type="domain" description="Multidrug resistance protein MdtA-like beta-barrel" evidence="3">
    <location>
        <begin position="244"/>
        <end position="299"/>
    </location>
</feature>
<evidence type="ECO:0000313" key="5">
    <source>
        <dbReference type="Proteomes" id="UP000315003"/>
    </source>
</evidence>
<dbReference type="SUPFAM" id="SSF111369">
    <property type="entry name" value="HlyD-like secretion proteins"/>
    <property type="match status" value="1"/>
</dbReference>
<dbReference type="PANTHER" id="PTHR30469:SF15">
    <property type="entry name" value="HLYD FAMILY OF SECRETION PROTEINS"/>
    <property type="match status" value="1"/>
</dbReference>
<dbReference type="AlphaFoldDB" id="A0A517SZ70"/>
<dbReference type="Pfam" id="PF25944">
    <property type="entry name" value="Beta-barrel_RND"/>
    <property type="match status" value="1"/>
</dbReference>
<keyword evidence="5" id="KW-1185">Reference proteome</keyword>
<dbReference type="EMBL" id="CP036272">
    <property type="protein sequence ID" value="QDT61447.1"/>
    <property type="molecule type" value="Genomic_DNA"/>
</dbReference>
<dbReference type="OrthoDB" id="259511at2"/>
<dbReference type="InterPro" id="IPR058626">
    <property type="entry name" value="MdtA-like_b-barrel"/>
</dbReference>
<dbReference type="Gene3D" id="2.40.30.170">
    <property type="match status" value="1"/>
</dbReference>
<dbReference type="RefSeq" id="WP_145275535.1">
    <property type="nucleotide sequence ID" value="NZ_CP036272.1"/>
</dbReference>
<organism evidence="4 5">
    <name type="scientific">Stieleria bergensis</name>
    <dbReference type="NCBI Taxonomy" id="2528025"/>
    <lineage>
        <taxon>Bacteria</taxon>
        <taxon>Pseudomonadati</taxon>
        <taxon>Planctomycetota</taxon>
        <taxon>Planctomycetia</taxon>
        <taxon>Pirellulales</taxon>
        <taxon>Pirellulaceae</taxon>
        <taxon>Stieleria</taxon>
    </lineage>
</organism>
<keyword evidence="1" id="KW-0732">Signal</keyword>
<sequence length="301" mass="33272" precursor="true">MQTSLHCLKQNMAKLILVIVVLSQVSVVLAQATSAEVITVKKALIQIIDEVQVPAQSEGPLTELLVHEGQVVSEGDTLGKIDDSEMQLELQRAKLQLSIAEHEATNRIPIEAAETKLRINTVLFQRLKQIDINEPKSVSLTEIDQAELAMATAAAELRQAERDVSQTALRRDLAKNAVDVAARKVELRKLKSPLSGEVVATMRHRGEWVKPGDVIMHLVRTDRLRVQGFIDADKVSQDLQGVEVTIESLLKNKKVTCTGNISFVSRIVDPVNREVMVWAEFDNSDGRMRPGVAAEITIKIP</sequence>
<accession>A0A517SZ70</accession>
<dbReference type="Pfam" id="PF25917">
    <property type="entry name" value="BSH_RND"/>
    <property type="match status" value="1"/>
</dbReference>
<proteinExistence type="predicted"/>
<dbReference type="Gene3D" id="2.40.50.100">
    <property type="match status" value="1"/>
</dbReference>